<dbReference type="CDD" id="cd00090">
    <property type="entry name" value="HTH_ARSR"/>
    <property type="match status" value="1"/>
</dbReference>
<dbReference type="RefSeq" id="WP_086887076.1">
    <property type="nucleotide sequence ID" value="NZ_CP019893.1"/>
</dbReference>
<dbReference type="Gene3D" id="1.10.10.10">
    <property type="entry name" value="Winged helix-like DNA-binding domain superfamily/Winged helix DNA-binding domain"/>
    <property type="match status" value="1"/>
</dbReference>
<dbReference type="SUPFAM" id="SSF46785">
    <property type="entry name" value="Winged helix' DNA-binding domain"/>
    <property type="match status" value="1"/>
</dbReference>
<reference evidence="2" key="1">
    <citation type="submission" date="2017-02" db="EMBL/GenBank/DDBJ databases">
        <title>Natronthermophilus aegyptiacus gen. nov.,sp. nov., an aerobic, extremely halophilic alkalithermophilic archaeon isolated from the athalassohaline Wadi An Natrun, Egypt.</title>
        <authorList>
            <person name="Zhao B."/>
        </authorList>
    </citation>
    <scope>NUCLEOTIDE SEQUENCE [LARGE SCALE GENOMIC DNA]</scope>
    <source>
        <strain evidence="2">JW/NM-HA 15</strain>
    </source>
</reference>
<dbReference type="OrthoDB" id="10985at2157"/>
<name>A0A2Z2HP43_9EURY</name>
<keyword evidence="2" id="KW-1185">Reference proteome</keyword>
<accession>A0A2Z2HP43</accession>
<organism evidence="1 2">
    <name type="scientific">Natrarchaeobaculum aegyptiacum</name>
    <dbReference type="NCBI Taxonomy" id="745377"/>
    <lineage>
        <taxon>Archaea</taxon>
        <taxon>Methanobacteriati</taxon>
        <taxon>Methanobacteriota</taxon>
        <taxon>Stenosarchaea group</taxon>
        <taxon>Halobacteria</taxon>
        <taxon>Halobacteriales</taxon>
        <taxon>Natrialbaceae</taxon>
        <taxon>Natrarchaeobaculum</taxon>
    </lineage>
</organism>
<dbReference type="InterPro" id="IPR011991">
    <property type="entry name" value="ArsR-like_HTH"/>
</dbReference>
<gene>
    <name evidence="1" type="ORF">B1756_02255</name>
</gene>
<dbReference type="EMBL" id="CP019893">
    <property type="protein sequence ID" value="ARS88692.1"/>
    <property type="molecule type" value="Genomic_DNA"/>
</dbReference>
<proteinExistence type="predicted"/>
<dbReference type="GeneID" id="32892864"/>
<sequence>MWSEPSAADETPAIESVVGALDDDGCRAIVTALETPMTAEEIAVETGLPRSTTYRKLDQLTEASLVTELEPVAAGHGTARYVADFESVAIDLDERRRFRVRIRRATSRMLGMWAAVSQKL</sequence>
<dbReference type="Proteomes" id="UP000250088">
    <property type="component" value="Chromosome"/>
</dbReference>
<dbReference type="InterPro" id="IPR036390">
    <property type="entry name" value="WH_DNA-bd_sf"/>
</dbReference>
<dbReference type="InterPro" id="IPR036388">
    <property type="entry name" value="WH-like_DNA-bd_sf"/>
</dbReference>
<evidence type="ECO:0000313" key="1">
    <source>
        <dbReference type="EMBL" id="ARS88692.1"/>
    </source>
</evidence>
<protein>
    <recommendedName>
        <fullName evidence="3">Transcriptional regulator</fullName>
    </recommendedName>
</protein>
<dbReference type="Pfam" id="PF12840">
    <property type="entry name" value="HTH_20"/>
    <property type="match status" value="1"/>
</dbReference>
<evidence type="ECO:0000313" key="2">
    <source>
        <dbReference type="Proteomes" id="UP000250088"/>
    </source>
</evidence>
<dbReference type="KEGG" id="naj:B1756_02255"/>
<evidence type="ECO:0008006" key="3">
    <source>
        <dbReference type="Google" id="ProtNLM"/>
    </source>
</evidence>
<dbReference type="AlphaFoldDB" id="A0A2Z2HP43"/>